<dbReference type="PANTHER" id="PTHR23063:SF53">
    <property type="entry name" value="PHOSPHOLIPID_GLYCEROL ACYLTRANSFERASE DOMAIN-CONTAINING PROTEIN"/>
    <property type="match status" value="1"/>
</dbReference>
<evidence type="ECO:0000256" key="3">
    <source>
        <dbReference type="ARBA" id="ARBA00008655"/>
    </source>
</evidence>
<evidence type="ECO:0000256" key="13">
    <source>
        <dbReference type="ARBA" id="ARBA00025707"/>
    </source>
</evidence>
<feature type="domain" description="Phospholipid/glycerol acyltransferase" evidence="14">
    <location>
        <begin position="66"/>
        <end position="112"/>
    </location>
</feature>
<keyword evidence="11" id="KW-1208">Phospholipid metabolism</keyword>
<dbReference type="EMBL" id="JBGFUD010006972">
    <property type="protein sequence ID" value="MFH4981310.1"/>
    <property type="molecule type" value="Genomic_DNA"/>
</dbReference>
<gene>
    <name evidence="15" type="ORF">AB6A40_008019</name>
</gene>
<evidence type="ECO:0000259" key="14">
    <source>
        <dbReference type="Pfam" id="PF01553"/>
    </source>
</evidence>
<organism evidence="15 16">
    <name type="scientific">Gnathostoma spinigerum</name>
    <dbReference type="NCBI Taxonomy" id="75299"/>
    <lineage>
        <taxon>Eukaryota</taxon>
        <taxon>Metazoa</taxon>
        <taxon>Ecdysozoa</taxon>
        <taxon>Nematoda</taxon>
        <taxon>Chromadorea</taxon>
        <taxon>Rhabditida</taxon>
        <taxon>Spirurina</taxon>
        <taxon>Gnathostomatomorpha</taxon>
        <taxon>Gnathostomatoidea</taxon>
        <taxon>Gnathostomatidae</taxon>
        <taxon>Gnathostoma</taxon>
    </lineage>
</organism>
<evidence type="ECO:0000256" key="5">
    <source>
        <dbReference type="ARBA" id="ARBA00022679"/>
    </source>
</evidence>
<evidence type="ECO:0000256" key="8">
    <source>
        <dbReference type="ARBA" id="ARBA00023098"/>
    </source>
</evidence>
<comment type="similarity">
    <text evidence="3">Belongs to the 1-acyl-sn-glycerol-3-phosphate acyltransferase family.</text>
</comment>
<evidence type="ECO:0000256" key="10">
    <source>
        <dbReference type="ARBA" id="ARBA00023209"/>
    </source>
</evidence>
<proteinExistence type="inferred from homology"/>
<keyword evidence="5" id="KW-0808">Transferase</keyword>
<evidence type="ECO:0000256" key="12">
    <source>
        <dbReference type="ARBA" id="ARBA00023315"/>
    </source>
</evidence>
<keyword evidence="6" id="KW-0812">Transmembrane</keyword>
<evidence type="ECO:0000256" key="4">
    <source>
        <dbReference type="ARBA" id="ARBA00022516"/>
    </source>
</evidence>
<reference evidence="15 16" key="1">
    <citation type="submission" date="2024-08" db="EMBL/GenBank/DDBJ databases">
        <title>Gnathostoma spinigerum genome.</title>
        <authorList>
            <person name="Gonzalez-Bertolin B."/>
            <person name="Monzon S."/>
            <person name="Zaballos A."/>
            <person name="Jimenez P."/>
            <person name="Dekumyoy P."/>
            <person name="Varona S."/>
            <person name="Cuesta I."/>
            <person name="Sumanam S."/>
            <person name="Adisakwattana P."/>
            <person name="Gasser R.B."/>
            <person name="Hernandez-Gonzalez A."/>
            <person name="Young N.D."/>
            <person name="Perteguer M.J."/>
        </authorList>
    </citation>
    <scope>NUCLEOTIDE SEQUENCE [LARGE SCALE GENOMIC DNA]</scope>
    <source>
        <strain evidence="15">AL3</strain>
        <tissue evidence="15">Liver</tissue>
    </source>
</reference>
<dbReference type="CDD" id="cd07991">
    <property type="entry name" value="LPLAT_LPCAT1-like"/>
    <property type="match status" value="1"/>
</dbReference>
<keyword evidence="4" id="KW-0444">Lipid biosynthesis</keyword>
<evidence type="ECO:0000256" key="9">
    <source>
        <dbReference type="ARBA" id="ARBA00023136"/>
    </source>
</evidence>
<evidence type="ECO:0000256" key="1">
    <source>
        <dbReference type="ARBA" id="ARBA00004370"/>
    </source>
</evidence>
<dbReference type="GO" id="GO:0016020">
    <property type="term" value="C:membrane"/>
    <property type="evidence" value="ECO:0007669"/>
    <property type="project" value="UniProtKB-SubCell"/>
</dbReference>
<dbReference type="AlphaFoldDB" id="A0ABD6EP53"/>
<keyword evidence="8" id="KW-0443">Lipid metabolism</keyword>
<comment type="caution">
    <text evidence="15">The sequence shown here is derived from an EMBL/GenBank/DDBJ whole genome shotgun (WGS) entry which is preliminary data.</text>
</comment>
<evidence type="ECO:0000256" key="6">
    <source>
        <dbReference type="ARBA" id="ARBA00022692"/>
    </source>
</evidence>
<keyword evidence="7" id="KW-1133">Transmembrane helix</keyword>
<accession>A0ABD6EP53</accession>
<keyword evidence="12" id="KW-0012">Acyltransferase</keyword>
<evidence type="ECO:0000313" key="16">
    <source>
        <dbReference type="Proteomes" id="UP001608902"/>
    </source>
</evidence>
<evidence type="ECO:0000313" key="15">
    <source>
        <dbReference type="EMBL" id="MFH4981310.1"/>
    </source>
</evidence>
<dbReference type="PANTHER" id="PTHR23063">
    <property type="entry name" value="PHOSPHOLIPID ACYLTRANSFERASE"/>
    <property type="match status" value="1"/>
</dbReference>
<keyword evidence="10" id="KW-0594">Phospholipid biosynthesis</keyword>
<keyword evidence="9" id="KW-0472">Membrane</keyword>
<evidence type="ECO:0000256" key="11">
    <source>
        <dbReference type="ARBA" id="ARBA00023264"/>
    </source>
</evidence>
<comment type="subcellular location">
    <subcellularLocation>
        <location evidence="1">Membrane</location>
    </subcellularLocation>
</comment>
<sequence length="254" mass="29154">MGRRMLKITKLNHVYNEDIGQRTRAVDVVLESIKSKLRWAGHVARLKDDKWTKKLSDWYPMNYKRLKEHVDDPNKLPIVIFPEGTCINNTSVMMFKKGCFEIGSTIYPIAMKYDVRLGDAFWNSSEQSYGEYLFRMMTSWAIICDVWYLPPMSRLPDEGSISFARRVKRAIAKKGGLVDLEWDGGLKRSKVPPRLIAEHQKLYWESLSRKTSINKYEAQSKHLQIVDGVSTCTPDITTALGQSTAQNDITADAK</sequence>
<keyword evidence="16" id="KW-1185">Reference proteome</keyword>
<comment type="pathway">
    <text evidence="13">Phospholipid metabolism.</text>
</comment>
<dbReference type="Pfam" id="PF01553">
    <property type="entry name" value="Acyltransferase"/>
    <property type="match status" value="1"/>
</dbReference>
<dbReference type="InterPro" id="IPR002123">
    <property type="entry name" value="Plipid/glycerol_acylTrfase"/>
</dbReference>
<evidence type="ECO:0000256" key="7">
    <source>
        <dbReference type="ARBA" id="ARBA00022989"/>
    </source>
</evidence>
<dbReference type="GO" id="GO:0016747">
    <property type="term" value="F:acyltransferase activity, transferring groups other than amino-acyl groups"/>
    <property type="evidence" value="ECO:0007669"/>
    <property type="project" value="UniProtKB-ARBA"/>
</dbReference>
<dbReference type="Proteomes" id="UP001608902">
    <property type="component" value="Unassembled WGS sequence"/>
</dbReference>
<evidence type="ECO:0000256" key="2">
    <source>
        <dbReference type="ARBA" id="ARBA00005189"/>
    </source>
</evidence>
<name>A0ABD6EP53_9BILA</name>
<dbReference type="InterPro" id="IPR045252">
    <property type="entry name" value="LPCAT1-like"/>
</dbReference>
<dbReference type="GO" id="GO:0008654">
    <property type="term" value="P:phospholipid biosynthetic process"/>
    <property type="evidence" value="ECO:0007669"/>
    <property type="project" value="UniProtKB-KW"/>
</dbReference>
<protein>
    <recommendedName>
        <fullName evidence="14">Phospholipid/glycerol acyltransferase domain-containing protein</fullName>
    </recommendedName>
</protein>
<comment type="pathway">
    <text evidence="2">Lipid metabolism.</text>
</comment>